<evidence type="ECO:0000256" key="1">
    <source>
        <dbReference type="SAM" id="MobiDB-lite"/>
    </source>
</evidence>
<reference evidence="2 3" key="1">
    <citation type="submission" date="2024-08" db="EMBL/GenBank/DDBJ databases">
        <authorList>
            <person name="Lu H."/>
        </authorList>
    </citation>
    <scope>NUCLEOTIDE SEQUENCE [LARGE SCALE GENOMIC DNA]</scope>
    <source>
        <strain evidence="2 3">LKC17W</strain>
    </source>
</reference>
<proteinExistence type="predicted"/>
<comment type="caution">
    <text evidence="2">The sequence shown here is derived from an EMBL/GenBank/DDBJ whole genome shotgun (WGS) entry which is preliminary data.</text>
</comment>
<dbReference type="Proteomes" id="UP001606301">
    <property type="component" value="Unassembled WGS sequence"/>
</dbReference>
<evidence type="ECO:0008006" key="4">
    <source>
        <dbReference type="Google" id="ProtNLM"/>
    </source>
</evidence>
<feature type="compositionally biased region" description="Basic and acidic residues" evidence="1">
    <location>
        <begin position="176"/>
        <end position="186"/>
    </location>
</feature>
<feature type="region of interest" description="Disordered" evidence="1">
    <location>
        <begin position="120"/>
        <end position="187"/>
    </location>
</feature>
<feature type="compositionally biased region" description="Basic and acidic residues" evidence="1">
    <location>
        <begin position="139"/>
        <end position="158"/>
    </location>
</feature>
<keyword evidence="3" id="KW-1185">Reference proteome</keyword>
<evidence type="ECO:0000313" key="2">
    <source>
        <dbReference type="EMBL" id="MFG6441358.1"/>
    </source>
</evidence>
<dbReference type="EMBL" id="JBIGHW010000005">
    <property type="protein sequence ID" value="MFG6441358.1"/>
    <property type="molecule type" value="Genomic_DNA"/>
</dbReference>
<protein>
    <recommendedName>
        <fullName evidence="4">DUF1376 domain-containing protein</fullName>
    </recommendedName>
</protein>
<name>A0ABW7FJ57_9BURK</name>
<dbReference type="RefSeq" id="WP_394397677.1">
    <property type="nucleotide sequence ID" value="NZ_JBIGHW010000005.1"/>
</dbReference>
<gene>
    <name evidence="2" type="ORF">ACG0Z3_11770</name>
</gene>
<accession>A0ABW7FJ57</accession>
<evidence type="ECO:0000313" key="3">
    <source>
        <dbReference type="Proteomes" id="UP001606301"/>
    </source>
</evidence>
<organism evidence="2 3">
    <name type="scientific">Pelomonas margarita</name>
    <dbReference type="NCBI Taxonomy" id="3299031"/>
    <lineage>
        <taxon>Bacteria</taxon>
        <taxon>Pseudomonadati</taxon>
        <taxon>Pseudomonadota</taxon>
        <taxon>Betaproteobacteria</taxon>
        <taxon>Burkholderiales</taxon>
        <taxon>Sphaerotilaceae</taxon>
        <taxon>Roseateles</taxon>
    </lineage>
</organism>
<feature type="compositionally biased region" description="Low complexity" evidence="1">
    <location>
        <begin position="159"/>
        <end position="168"/>
    </location>
</feature>
<sequence length="327" mass="35724">MDYFTGHLLALAANPEPFRALVLLMAQAWRQQPAMTLPDNDTQLAAMAGFGRDVAGWTVIRPEVLADWYLARDGRWHHPEFGGWALQAWDSKQKTDRSSEKQRERALVGVARRQAAAAVVLPSGAGHGPAAAQPYEMTEESKHKVDEKTHERERDRSTSSDSSWLPSSAGTTSSHVDQDTGTKEDSQLVGEVDPVLVIFEHWKQATARPDEHLLKARRSVIQARLDEGVSAALICRAISHAAQDPFYQGRTAKCTRRLDTLEVICKTTDRVVGLASEARSDNAPQISMLKPAAQRTAEIAAAVAARYQADVIDAEAPSVLTIEGSAA</sequence>